<dbReference type="SUPFAM" id="SSF69318">
    <property type="entry name" value="Integrin alpha N-terminal domain"/>
    <property type="match status" value="1"/>
</dbReference>
<reference evidence="1" key="1">
    <citation type="submission" date="2024-05" db="EMBL/GenBank/DDBJ databases">
        <title>Draft Genome Sequences of Flagellimonas sp. MMG031 and Marinobacter sp. MMG032 Isolated from the dinoflagellate Symbiodinium pilosum.</title>
        <authorList>
            <person name="Shikuma N.J."/>
            <person name="Farrell M.V."/>
        </authorList>
    </citation>
    <scope>NUCLEOTIDE SEQUENCE</scope>
    <source>
        <strain evidence="1">MMG032</strain>
    </source>
</reference>
<protein>
    <recommendedName>
        <fullName evidence="2">VCBS repeat-containing protein</fullName>
    </recommendedName>
</protein>
<dbReference type="Gene3D" id="2.130.10.130">
    <property type="entry name" value="Integrin alpha, N-terminal"/>
    <property type="match status" value="1"/>
</dbReference>
<accession>A0AAU7MPS5</accession>
<evidence type="ECO:0000313" key="1">
    <source>
        <dbReference type="EMBL" id="XBQ20394.1"/>
    </source>
</evidence>
<dbReference type="RefSeq" id="WP_349343544.1">
    <property type="nucleotide sequence ID" value="NZ_CP157802.1"/>
</dbReference>
<gene>
    <name evidence="1" type="ORF">ABNF92_04360</name>
</gene>
<dbReference type="KEGG" id="mamm:ABNF92_04360"/>
<dbReference type="PROSITE" id="PS51257">
    <property type="entry name" value="PROKAR_LIPOPROTEIN"/>
    <property type="match status" value="1"/>
</dbReference>
<dbReference type="AlphaFoldDB" id="A0AAU7MPS5"/>
<dbReference type="EMBL" id="CP157802">
    <property type="protein sequence ID" value="XBQ20394.1"/>
    <property type="molecule type" value="Genomic_DNA"/>
</dbReference>
<evidence type="ECO:0008006" key="2">
    <source>
        <dbReference type="Google" id="ProtNLM"/>
    </source>
</evidence>
<organism evidence="1">
    <name type="scientific">Marinobacter sp. MMG032</name>
    <dbReference type="NCBI Taxonomy" id="3158548"/>
    <lineage>
        <taxon>Bacteria</taxon>
        <taxon>Pseudomonadati</taxon>
        <taxon>Pseudomonadota</taxon>
        <taxon>Gammaproteobacteria</taxon>
        <taxon>Pseudomonadales</taxon>
        <taxon>Marinobacteraceae</taxon>
        <taxon>Marinobacter</taxon>
    </lineage>
</organism>
<name>A0AAU7MPS5_9GAMM</name>
<sequence length="510" mass="55413">MKPQRIISLIFLTLGLSACGGGSGGGDGTESAGETTSLLSKTLVIEDPASSYNLPCETPAIQFVIPTQINGDNQEDFIVHYWCEAEEFGVVRADPTPDALVALVSQPDSSYEPDNLAVFGEDYPQLGGASRKYVRGDLNGDGKDDFAFAMNWEDGRSGQDPTTNATRPSVILSEPNGRFSVKRLGVADWGHAVEMVDNSLGGKDVVFEGFVYGIGSQAYRNVDGQWIDASDEYQDNSPNNSWATSFRSLPGDSGQESKTIVAAASKTDGSGLEAFTRSTDGLWEVTGDWFIDVEFTVNWITWQRTEGTTQVIRLNGQQYFSGAVDDICLMQPLDGGDGTPLVVAKISAAEYTDGNVIYEDVVYEESVNTRTVNVMAFFELDQGKLTEIPSPIIGEEPNNNFNFFDCRDINNDGHADLTVFPFTQSWNDLRMEEAGKPIFYINNQQGNLVNLDVSTLPGHSSGGQGGLQSTISDVNQDGHIDVILFGLTAADNTDDIEILLLQDDLQLKTE</sequence>
<proteinExistence type="predicted"/>
<dbReference type="InterPro" id="IPR028994">
    <property type="entry name" value="Integrin_alpha_N"/>
</dbReference>